<name>A0A6J2X5U3_SITOR</name>
<dbReference type="Gene3D" id="1.25.10.10">
    <property type="entry name" value="Leucine-rich Repeat Variant"/>
    <property type="match status" value="1"/>
</dbReference>
<dbReference type="Proteomes" id="UP000504635">
    <property type="component" value="Unplaced"/>
</dbReference>
<dbReference type="SUPFAM" id="SSF48371">
    <property type="entry name" value="ARM repeat"/>
    <property type="match status" value="2"/>
</dbReference>
<sequence>MNFIETLQNYFDKLPQTTVITHLWKEIIKGKKYEISQDHIIEYSFHYPVDTELYLEELNHKFDDCTKDELKTIEGNLKAYLQTFIYYCMISNDRISIRTALYAAELYLKIINLPPDIEKLYFEKNIYIVVLQVLNNVSQKQSLSDSHIMRILEYICNYSSKNEMPIDLVQGTANMYGNIIRFRVESDDDKLAKYSLECIKNLLGIKEHPKEIKHIMGSILRCLRSKACENISVNQRTLSVNASKLFVEEVMFKEFDPDKLQYFIDALFSIWGMPDFDLIGDCVDMINMLDEERYKELLRRIPNYLESKNHDKFYINLMKIIYEMLLKPHPGRFNKLGVLFSICFRDILMHLLNKKRQIQERTIEVLSKICLLENNSMMDSIFDAVNETGKFVTIEIVGVFRAVIKILENNKYTSSPIRNKSILNILSRILVSVNVVDGNIAAEIIYLVCKDGTPYSIKHILPNLHELYLKLSEKSEKHVRLAILRVFHKMAMHQDTSSVQFLEHLYNHTVFSSNLNGKRYGPECYSNLLLSDEFEYTIFMTKCRHLIKYDHVYHTIANLDFKEPGHCVLLNVLLEFIKYKEYNILTQYMLDNYEEICFVDNAGHLLTAFNKILVNSGVYTVEYFPKFDAIHSLLWDSLFKQLCGIINIKPTFVLIDKLKSILQLEDDEPQRSNLLTIASERAYRALSLNQFHQGSIMHLTEICISLKRAPPPQILTIFENVMDHPDTMTLLRTECKDTLIQLIAFFGTISMMNRSKIPIACKLFRVALEVEDPVVQLTAIKMYYNLCTEITHEFEDIIRFCLDHISTTHPVLSRVCILILEELIHDNYVLLNSEDFLRFVHRLGSYSLHDFMIHTLENRFKLSNKHDIGKFYMTTLVYLSGYTKFDNYPISSSFKDDLLVMRSLVDCPNDLIKFLFNSIQIKTRFNILKEMSSIFGVLVAGKCKVDLAFFQYFHYSLYTFKVMSGKIEFDYKLNYYGKVIKCIEKQILKKDPKFNELAFYGEYEADVRYCTLSLLDLLFFAKNEESMKDVFYPLFDVVLCWIDHVKSELVHYVHDQKGKEYDNMLKKLVHYYKTNKQRLENFINNQESSPLAVLVEAPS</sequence>
<dbReference type="OrthoDB" id="6752233at2759"/>
<organism evidence="1 2">
    <name type="scientific">Sitophilus oryzae</name>
    <name type="common">Rice weevil</name>
    <name type="synonym">Curculio oryzae</name>
    <dbReference type="NCBI Taxonomy" id="7048"/>
    <lineage>
        <taxon>Eukaryota</taxon>
        <taxon>Metazoa</taxon>
        <taxon>Ecdysozoa</taxon>
        <taxon>Arthropoda</taxon>
        <taxon>Hexapoda</taxon>
        <taxon>Insecta</taxon>
        <taxon>Pterygota</taxon>
        <taxon>Neoptera</taxon>
        <taxon>Endopterygota</taxon>
        <taxon>Coleoptera</taxon>
        <taxon>Polyphaga</taxon>
        <taxon>Cucujiformia</taxon>
        <taxon>Curculionidae</taxon>
        <taxon>Dryophthorinae</taxon>
        <taxon>Sitophilus</taxon>
    </lineage>
</organism>
<reference evidence="2" key="1">
    <citation type="submission" date="2025-08" db="UniProtKB">
        <authorList>
            <consortium name="RefSeq"/>
        </authorList>
    </citation>
    <scope>IDENTIFICATION</scope>
    <source>
        <tissue evidence="2">Gonads</tissue>
    </source>
</reference>
<dbReference type="GeneID" id="115875072"/>
<evidence type="ECO:0000313" key="1">
    <source>
        <dbReference type="Proteomes" id="UP000504635"/>
    </source>
</evidence>
<dbReference type="InterPro" id="IPR011989">
    <property type="entry name" value="ARM-like"/>
</dbReference>
<accession>A0A6J2X5U3</accession>
<dbReference type="KEGG" id="soy:115875072"/>
<dbReference type="RefSeq" id="XP_030746284.1">
    <property type="nucleotide sequence ID" value="XM_030890424.1"/>
</dbReference>
<dbReference type="AlphaFoldDB" id="A0A6J2X5U3"/>
<protein>
    <submittedName>
        <fullName evidence="2">Uncharacterized protein LOC115875072</fullName>
    </submittedName>
</protein>
<evidence type="ECO:0000313" key="2">
    <source>
        <dbReference type="RefSeq" id="XP_030746284.1"/>
    </source>
</evidence>
<dbReference type="InterPro" id="IPR016024">
    <property type="entry name" value="ARM-type_fold"/>
</dbReference>
<dbReference type="InParanoid" id="A0A6J2X5U3"/>
<keyword evidence="1" id="KW-1185">Reference proteome</keyword>
<gene>
    <name evidence="2" type="primary">LOC115875072</name>
</gene>
<proteinExistence type="predicted"/>